<sequence length="157" mass="17025">MNATVMVIGYGNDLRSDDGIGQRIADEIASWHLSAVKSLAVHQLTPELADALANAELAIFVDAYVPLESFDVQVQSLSPSVDNAIAGHTADPQSLLALTRTLYGHCPPALWVTVPAVNFEFGDRFSEITETGKAIALGKIMQILDKFKKFLDQMNPI</sequence>
<dbReference type="Gene3D" id="3.40.50.1450">
    <property type="entry name" value="HybD-like"/>
    <property type="match status" value="1"/>
</dbReference>
<dbReference type="GO" id="GO:0016485">
    <property type="term" value="P:protein processing"/>
    <property type="evidence" value="ECO:0007669"/>
    <property type="project" value="TreeGrafter"/>
</dbReference>
<keyword evidence="1" id="KW-0645">Protease</keyword>
<dbReference type="PANTHER" id="PTHR30302:SF5">
    <property type="entry name" value="SLR1876 PROTEIN"/>
    <property type="match status" value="1"/>
</dbReference>
<dbReference type="SUPFAM" id="SSF53163">
    <property type="entry name" value="HybD-like"/>
    <property type="match status" value="1"/>
</dbReference>
<dbReference type="AlphaFoldDB" id="A0A0M4SPA1"/>
<dbReference type="GO" id="GO:0008047">
    <property type="term" value="F:enzyme activator activity"/>
    <property type="evidence" value="ECO:0007669"/>
    <property type="project" value="InterPro"/>
</dbReference>
<dbReference type="STRING" id="224013.ACX27_24090"/>
<dbReference type="RefSeq" id="WP_062296167.1">
    <property type="nucleotide sequence ID" value="NZ_CP012036.1"/>
</dbReference>
<organism evidence="1 2">
    <name type="scientific">Nostoc piscinale CENA21</name>
    <dbReference type="NCBI Taxonomy" id="224013"/>
    <lineage>
        <taxon>Bacteria</taxon>
        <taxon>Bacillati</taxon>
        <taxon>Cyanobacteriota</taxon>
        <taxon>Cyanophyceae</taxon>
        <taxon>Nostocales</taxon>
        <taxon>Nostocaceae</taxon>
        <taxon>Nostoc</taxon>
    </lineage>
</organism>
<reference evidence="1 2" key="2">
    <citation type="journal article" date="2016" name="Genome Announc.">
        <title>Draft Genome Sequence of the N2-Fixing Cyanobacterium Nostoc piscinale CENA21, Isolated from the Brazilian Amazon Floodplain.</title>
        <authorList>
            <person name="Leao T."/>
            <person name="Guimaraes P.I."/>
            <person name="de Melo A.G."/>
            <person name="Ramos R.T."/>
            <person name="Leao P.N."/>
            <person name="Silva A."/>
            <person name="Fiore M.F."/>
            <person name="Schneider M.P."/>
        </authorList>
    </citation>
    <scope>NUCLEOTIDE SEQUENCE [LARGE SCALE GENOMIC DNA]</scope>
    <source>
        <strain evidence="1 2">CENA21</strain>
    </source>
</reference>
<accession>A0A0M4SPA1</accession>
<dbReference type="EMBL" id="CP012036">
    <property type="protein sequence ID" value="ALF55210.1"/>
    <property type="molecule type" value="Genomic_DNA"/>
</dbReference>
<dbReference type="OrthoDB" id="512922at2"/>
<dbReference type="PATRIC" id="fig|224013.5.peg.5780"/>
<dbReference type="InterPro" id="IPR000671">
    <property type="entry name" value="Peptidase_A31"/>
</dbReference>
<keyword evidence="2" id="KW-1185">Reference proteome</keyword>
<dbReference type="CDD" id="cd06066">
    <property type="entry name" value="H2MP_NAD-link-bidir"/>
    <property type="match status" value="1"/>
</dbReference>
<evidence type="ECO:0000313" key="1">
    <source>
        <dbReference type="EMBL" id="ALF55210.1"/>
    </source>
</evidence>
<dbReference type="PANTHER" id="PTHR30302">
    <property type="entry name" value="HYDROGENASE 1 MATURATION PROTEASE"/>
    <property type="match status" value="1"/>
</dbReference>
<dbReference type="Proteomes" id="UP000062645">
    <property type="component" value="Chromosome"/>
</dbReference>
<dbReference type="NCBIfam" id="TIGR00072">
    <property type="entry name" value="hydrog_prot"/>
    <property type="match status" value="1"/>
</dbReference>
<dbReference type="InterPro" id="IPR023430">
    <property type="entry name" value="Pept_HybD-like_dom_sf"/>
</dbReference>
<evidence type="ECO:0000313" key="2">
    <source>
        <dbReference type="Proteomes" id="UP000062645"/>
    </source>
</evidence>
<reference evidence="2" key="1">
    <citation type="submission" date="2015-07" db="EMBL/GenBank/DDBJ databases">
        <title>Genome Of Nitrogen-Fixing Cyanobacterium Nostoc piscinale CENA21 From Solimoes/Amazon River Floodplain Sediments And Comparative Genomics To Uncover Biosynthetic Natural Products Potential.</title>
        <authorList>
            <person name="Leao T.F."/>
            <person name="Leao P.N."/>
            <person name="Guimaraes P.I."/>
            <person name="de Melo A.G.C."/>
            <person name="Ramos R.T.J."/>
            <person name="Silva A."/>
            <person name="Fiore M.F."/>
            <person name="Schneider M.P.C."/>
        </authorList>
    </citation>
    <scope>NUCLEOTIDE SEQUENCE [LARGE SCALE GENOMIC DNA]</scope>
    <source>
        <strain evidence="2">CENA21</strain>
    </source>
</reference>
<name>A0A0M4SPA1_9NOSO</name>
<protein>
    <submittedName>
        <fullName evidence="1">Hydrogenase maturation protease</fullName>
    </submittedName>
</protein>
<dbReference type="GO" id="GO:0004175">
    <property type="term" value="F:endopeptidase activity"/>
    <property type="evidence" value="ECO:0007669"/>
    <property type="project" value="TreeGrafter"/>
</dbReference>
<dbReference type="KEGG" id="npz:ACX27_24090"/>
<keyword evidence="1" id="KW-0378">Hydrolase</keyword>
<proteinExistence type="predicted"/>
<gene>
    <name evidence="1" type="ORF">ACX27_24090</name>
</gene>